<evidence type="ECO:0000256" key="1">
    <source>
        <dbReference type="ARBA" id="ARBA00007166"/>
    </source>
</evidence>
<dbReference type="STRING" id="4615.A0A199W989"/>
<dbReference type="PANTHER" id="PTHR47284:SF3">
    <property type="entry name" value="FATTY-ACID-BINDING PROTEIN 2"/>
    <property type="match status" value="1"/>
</dbReference>
<keyword evidence="6" id="KW-1185">Reference proteome</keyword>
<evidence type="ECO:0000259" key="3">
    <source>
        <dbReference type="Pfam" id="PF16035"/>
    </source>
</evidence>
<feature type="domain" description="Chalcone isomerase" evidence="3">
    <location>
        <begin position="245"/>
        <end position="417"/>
    </location>
</feature>
<evidence type="ECO:0000313" key="4">
    <source>
        <dbReference type="EMBL" id="OAY85791.1"/>
    </source>
</evidence>
<organism evidence="4 5">
    <name type="scientific">Ananas comosus</name>
    <name type="common">Pineapple</name>
    <name type="synonym">Ananas ananas</name>
    <dbReference type="NCBI Taxonomy" id="4615"/>
    <lineage>
        <taxon>Eukaryota</taxon>
        <taxon>Viridiplantae</taxon>
        <taxon>Streptophyta</taxon>
        <taxon>Embryophyta</taxon>
        <taxon>Tracheophyta</taxon>
        <taxon>Spermatophyta</taxon>
        <taxon>Magnoliopsida</taxon>
        <taxon>Liliopsida</taxon>
        <taxon>Poales</taxon>
        <taxon>Bromeliaceae</taxon>
        <taxon>Bromelioideae</taxon>
        <taxon>Ananas</taxon>
    </lineage>
</organism>
<comment type="similarity">
    <text evidence="1">Belongs to the chalcone isomerase family.</text>
</comment>
<dbReference type="GO" id="GO:0009570">
    <property type="term" value="C:chloroplast stroma"/>
    <property type="evidence" value="ECO:0007669"/>
    <property type="project" value="EnsemblPlants"/>
</dbReference>
<dbReference type="GO" id="GO:0005504">
    <property type="term" value="F:fatty acid binding"/>
    <property type="evidence" value="ECO:0007669"/>
    <property type="project" value="EnsemblPlants"/>
</dbReference>
<dbReference type="InterPro" id="IPR016087">
    <property type="entry name" value="Chalcone_isomerase"/>
</dbReference>
<dbReference type="InterPro" id="IPR016089">
    <property type="entry name" value="Chalcone_isomerase_bundle_sf"/>
</dbReference>
<dbReference type="AlphaFoldDB" id="A0A199W989"/>
<dbReference type="PANTHER" id="PTHR47284">
    <property type="entry name" value="FATTY-ACID-BINDING PROTEIN 2"/>
    <property type="match status" value="1"/>
</dbReference>
<dbReference type="InterPro" id="IPR036298">
    <property type="entry name" value="Chalcone_isomerase_sf"/>
</dbReference>
<dbReference type="EMBL" id="LSRQ01000046">
    <property type="protein sequence ID" value="OAY85791.1"/>
    <property type="molecule type" value="Genomic_DNA"/>
</dbReference>
<proteinExistence type="inferred from homology"/>
<dbReference type="RefSeq" id="XP_020083155.1">
    <property type="nucleotide sequence ID" value="XM_020227566.1"/>
</dbReference>
<evidence type="ECO:0000313" key="7">
    <source>
        <dbReference type="RefSeq" id="XP_020083155.1"/>
    </source>
</evidence>
<dbReference type="InterPro" id="IPR016088">
    <property type="entry name" value="Chalcone_isomerase_3-sand"/>
</dbReference>
<dbReference type="Gene3D" id="3.50.70.10">
    <property type="match status" value="1"/>
</dbReference>
<dbReference type="Proteomes" id="UP000092600">
    <property type="component" value="Unassembled WGS sequence"/>
</dbReference>
<dbReference type="OrthoDB" id="18193at2759"/>
<accession>A0A199W989</accession>
<dbReference type="Gene3D" id="1.10.890.20">
    <property type="match status" value="1"/>
</dbReference>
<evidence type="ECO:0000256" key="2">
    <source>
        <dbReference type="ARBA" id="ARBA00024426"/>
    </source>
</evidence>
<dbReference type="SUPFAM" id="SSF54626">
    <property type="entry name" value="Chalcone isomerase"/>
    <property type="match status" value="1"/>
</dbReference>
<evidence type="ECO:0000313" key="6">
    <source>
        <dbReference type="Proteomes" id="UP000515123"/>
    </source>
</evidence>
<reference evidence="4 5" key="1">
    <citation type="journal article" date="2016" name="DNA Res.">
        <title>The draft genome of MD-2 pineapple using hybrid error correction of long reads.</title>
        <authorList>
            <person name="Redwan R.M."/>
            <person name="Saidin A."/>
            <person name="Kumar S.V."/>
        </authorList>
    </citation>
    <scope>NUCLEOTIDE SEQUENCE [LARGE SCALE GENOMIC DNA]</scope>
    <source>
        <strain evidence="5">cv. MD2</strain>
        <tissue evidence="4">Leaf</tissue>
    </source>
</reference>
<gene>
    <name evidence="7" type="primary">LOC109706621</name>
    <name evidence="4" type="ORF">ACMD2_14931</name>
</gene>
<dbReference type="Proteomes" id="UP000515123">
    <property type="component" value="Linkage group 2"/>
</dbReference>
<protein>
    <recommendedName>
        <fullName evidence="2">Chalcone--flavanone isomerase</fullName>
    </recommendedName>
</protein>
<dbReference type="SMR" id="A0A199W989"/>
<evidence type="ECO:0000313" key="5">
    <source>
        <dbReference type="Proteomes" id="UP000092600"/>
    </source>
</evidence>
<dbReference type="Pfam" id="PF16035">
    <property type="entry name" value="Chalcone_2"/>
    <property type="match status" value="1"/>
</dbReference>
<dbReference type="GO" id="GO:0016872">
    <property type="term" value="F:intramolecular lyase activity"/>
    <property type="evidence" value="ECO:0007669"/>
    <property type="project" value="InterPro"/>
</dbReference>
<sequence>MRNEWSSLINLGHDSGSPHIFPTESQLSQGFGPNILQQFGTLVDNSFHGSKQICVSGNLVFQEAFNRLNKFVGALFVQLSAGSNSNIFRRLSSNSHELHSCGYQSQIKNVTSYLQILPGLHFGSGFKDEHYVPVILAKLASSTLGRFWREIEKNHSFHILSLAGALVPPLDNLSAKVLAESVTLVNNDEQINGVVDRSLRENNNRSCLSRTISNITRKENAIEPKTGIKFPTALEDNSNLSMEVLVGTGFRSMKIIKLKSLKVYAFGLYIHPESVCEKLGRKYSSVPISELMNCSDFLKDLLREDISMTVRLVVNCNGIKINSVRTAFEKSLRTRLQKMNPQTDFHCLTTFGSYFTRDIPIPMGTTIDFRQTADGRLITKIGGEHIGAVHSKDLCKAFFDMYIGDLPVSLRAKEEIAQNVADLIRKC</sequence>
<dbReference type="GeneID" id="109706621"/>
<reference evidence="7" key="2">
    <citation type="submission" date="2025-04" db="UniProtKB">
        <authorList>
            <consortium name="RefSeq"/>
        </authorList>
    </citation>
    <scope>IDENTIFICATION</scope>
    <source>
        <tissue evidence="7">Leaf</tissue>
    </source>
</reference>
<dbReference type="Gramene" id="Aco019023.1.mrna1">
    <property type="protein sequence ID" value="Aco019023.1.mrna1"/>
    <property type="gene ID" value="Aco019023.1.path1"/>
</dbReference>
<name>A0A199W989_ANACO</name>